<dbReference type="Proteomes" id="UP000005222">
    <property type="component" value="Chromosome K"/>
</dbReference>
<evidence type="ECO:0000313" key="2">
    <source>
        <dbReference type="EMBL" id="CCE83734.1"/>
    </source>
</evidence>
<evidence type="ECO:0000313" key="3">
    <source>
        <dbReference type="EMBL" id="CCE84765.1"/>
    </source>
</evidence>
<accession>G8Y835</accession>
<gene>
    <name evidence="3" type="primary">Piso0_004320</name>
    <name evidence="2" type="ORF">GNLVRS01_PISO0K14288g</name>
    <name evidence="3" type="ORF">GNLVRS01_PISO0L14289g</name>
</gene>
<dbReference type="eggNOG" id="ENOG502T4H3">
    <property type="taxonomic scope" value="Eukaryota"/>
</dbReference>
<dbReference type="HOGENOM" id="CLU_068304_0_0_1"/>
<evidence type="ECO:0000256" key="1">
    <source>
        <dbReference type="SAM" id="SignalP"/>
    </source>
</evidence>
<dbReference type="OrthoDB" id="4095418at2759"/>
<dbReference type="STRING" id="559304.G8Y835"/>
<dbReference type="EMBL" id="FO082048">
    <property type="protein sequence ID" value="CCE84765.1"/>
    <property type="molecule type" value="Genomic_DNA"/>
</dbReference>
<dbReference type="OMA" id="DNMYGIK"/>
<keyword evidence="4" id="KW-1185">Reference proteome</keyword>
<reference evidence="3" key="1">
    <citation type="submission" date="2011-10" db="EMBL/GenBank/DDBJ databases">
        <authorList>
            <person name="Genoscope - CEA"/>
        </authorList>
    </citation>
    <scope>NUCLEOTIDE SEQUENCE</scope>
</reference>
<feature type="signal peptide" evidence="1">
    <location>
        <begin position="1"/>
        <end position="23"/>
    </location>
</feature>
<feature type="chain" id="PRO_5007664908" evidence="1">
    <location>
        <begin position="24"/>
        <end position="354"/>
    </location>
</feature>
<reference evidence="4" key="2">
    <citation type="journal article" date="2012" name="G3 (Bethesda)">
        <title>Pichia sorbitophila, an interspecies yeast hybrid reveals early steps of genome resolution following polyploidization.</title>
        <authorList>
            <person name="Leh Louis V."/>
            <person name="Despons L."/>
            <person name="Friedrich A."/>
            <person name="Martin T."/>
            <person name="Durrens P."/>
            <person name="Casaregola S."/>
            <person name="Neuveglise C."/>
            <person name="Fairhead C."/>
            <person name="Marck C."/>
            <person name="Cruz J.A."/>
            <person name="Straub M.L."/>
            <person name="Kugler V."/>
            <person name="Sacerdot C."/>
            <person name="Uzunov Z."/>
            <person name="Thierry A."/>
            <person name="Weiss S."/>
            <person name="Bleykasten C."/>
            <person name="De Montigny J."/>
            <person name="Jacques N."/>
            <person name="Jung P."/>
            <person name="Lemaire M."/>
            <person name="Mallet S."/>
            <person name="Morel G."/>
            <person name="Richard G.F."/>
            <person name="Sarkar A."/>
            <person name="Savel G."/>
            <person name="Schacherer J."/>
            <person name="Seret M.L."/>
            <person name="Talla E."/>
            <person name="Samson G."/>
            <person name="Jubin C."/>
            <person name="Poulain J."/>
            <person name="Vacherie B."/>
            <person name="Barbe V."/>
            <person name="Pelletier E."/>
            <person name="Sherman D.J."/>
            <person name="Westhof E."/>
            <person name="Weissenbach J."/>
            <person name="Baret P.V."/>
            <person name="Wincker P."/>
            <person name="Gaillardin C."/>
            <person name="Dujon B."/>
            <person name="Souciet J.L."/>
        </authorList>
    </citation>
    <scope>NUCLEOTIDE SEQUENCE [LARGE SCALE GENOMIC DNA]</scope>
    <source>
        <strain evidence="4">ATCC MYA-4447 / BCRC 22081 / CBS 7064 / NBRC 10061 / NRRL Y-12695</strain>
    </source>
</reference>
<dbReference type="EMBL" id="FO082049">
    <property type="protein sequence ID" value="CCE83734.1"/>
    <property type="molecule type" value="Genomic_DNA"/>
</dbReference>
<name>G8Y835_PICSO</name>
<keyword evidence="1" id="KW-0732">Signal</keyword>
<organism evidence="3 4">
    <name type="scientific">Pichia sorbitophila (strain ATCC MYA-4447 / BCRC 22081 / CBS 7064 / NBRC 10061 / NRRL Y-12695)</name>
    <name type="common">Hybrid yeast</name>
    <dbReference type="NCBI Taxonomy" id="559304"/>
    <lineage>
        <taxon>Eukaryota</taxon>
        <taxon>Fungi</taxon>
        <taxon>Dikarya</taxon>
        <taxon>Ascomycota</taxon>
        <taxon>Saccharomycotina</taxon>
        <taxon>Pichiomycetes</taxon>
        <taxon>Debaryomycetaceae</taxon>
        <taxon>Millerozyma</taxon>
    </lineage>
</organism>
<sequence>MKLNRIFTCGLFLASSCVSSVAGNRDGEGEAVGRREFLGEKGDIFEIWQNEDRSPEQLADDLTALLGSIEKRDNSRVDQLTSILQTVNRSGVIFDILHEIAGSRVEQDNLINATTTLLNTGSAMFGSYNISLNTSNILNKVMSSGLIQSVADGLLLNEKNRVALTVNVGEILRTNAGMTQLLIDLGHGHDLTVDFVADRLLNTKTKNPKYQHLNEGKQTVLQKRDGNYSGSADKFFNNLIQTILQSNLVSESTDDILQALNNSGIIVPIVLRTLNDTAIANMGKYMLTQLYYDGAFDGLDLNKYFKQVKENHALTNGVEYILTDPTYSPALAAVFKQMDDAGVYRDVQTNIYGP</sequence>
<evidence type="ECO:0000313" key="4">
    <source>
        <dbReference type="Proteomes" id="UP000005222"/>
    </source>
</evidence>
<dbReference type="InParanoid" id="G8Y835"/>
<protein>
    <submittedName>
        <fullName evidence="3">Piso0_004320 protein</fullName>
    </submittedName>
</protein>
<proteinExistence type="predicted"/>
<dbReference type="AlphaFoldDB" id="G8Y835"/>
<dbReference type="PROSITE" id="PS51257">
    <property type="entry name" value="PROKAR_LIPOPROTEIN"/>
    <property type="match status" value="1"/>
</dbReference>
<dbReference type="Proteomes" id="UP000005222">
    <property type="component" value="Chromosome L"/>
</dbReference>